<reference evidence="3" key="2">
    <citation type="submission" date="2022-10" db="EMBL/GenBank/DDBJ databases">
        <authorList>
            <consortium name="ENA_rothamsted_submissions"/>
            <consortium name="culmorum"/>
            <person name="King R."/>
        </authorList>
    </citation>
    <scope>NUCLEOTIDE SEQUENCE</scope>
</reference>
<dbReference type="SUPFAM" id="SSF55486">
    <property type="entry name" value="Metalloproteases ('zincins'), catalytic domain"/>
    <property type="match status" value="1"/>
</dbReference>
<dbReference type="InterPro" id="IPR000718">
    <property type="entry name" value="Peptidase_M13"/>
</dbReference>
<dbReference type="EMBL" id="OU896721">
    <property type="protein sequence ID" value="CAG9817175.1"/>
    <property type="molecule type" value="Genomic_DNA"/>
</dbReference>
<evidence type="ECO:0000313" key="4">
    <source>
        <dbReference type="Proteomes" id="UP001153737"/>
    </source>
</evidence>
<evidence type="ECO:0000313" key="3">
    <source>
        <dbReference type="EMBL" id="CAG9817175.1"/>
    </source>
</evidence>
<dbReference type="GO" id="GO:0004222">
    <property type="term" value="F:metalloendopeptidase activity"/>
    <property type="evidence" value="ECO:0007669"/>
    <property type="project" value="InterPro"/>
</dbReference>
<evidence type="ECO:0000259" key="2">
    <source>
        <dbReference type="Pfam" id="PF01431"/>
    </source>
</evidence>
<keyword evidence="4" id="KW-1185">Reference proteome</keyword>
<dbReference type="PANTHER" id="PTHR11733">
    <property type="entry name" value="ZINC METALLOPROTEASE FAMILY M13 NEPRILYSIN-RELATED"/>
    <property type="match status" value="1"/>
</dbReference>
<feature type="region of interest" description="Disordered" evidence="1">
    <location>
        <begin position="1"/>
        <end position="51"/>
    </location>
</feature>
<organism evidence="3 4">
    <name type="scientific">Phaedon cochleariae</name>
    <name type="common">Mustard beetle</name>
    <dbReference type="NCBI Taxonomy" id="80249"/>
    <lineage>
        <taxon>Eukaryota</taxon>
        <taxon>Metazoa</taxon>
        <taxon>Ecdysozoa</taxon>
        <taxon>Arthropoda</taxon>
        <taxon>Hexapoda</taxon>
        <taxon>Insecta</taxon>
        <taxon>Pterygota</taxon>
        <taxon>Neoptera</taxon>
        <taxon>Endopterygota</taxon>
        <taxon>Coleoptera</taxon>
        <taxon>Polyphaga</taxon>
        <taxon>Cucujiformia</taxon>
        <taxon>Chrysomeloidea</taxon>
        <taxon>Chrysomelidae</taxon>
        <taxon>Chrysomelinae</taxon>
        <taxon>Chrysomelini</taxon>
        <taxon>Phaedon</taxon>
    </lineage>
</organism>
<name>A0A9N9SEX7_PHACE</name>
<feature type="domain" description="Peptidase M13 C-terminal" evidence="2">
    <location>
        <begin position="160"/>
        <end position="309"/>
    </location>
</feature>
<reference evidence="3" key="1">
    <citation type="submission" date="2022-01" db="EMBL/GenBank/DDBJ databases">
        <authorList>
            <person name="King R."/>
        </authorList>
    </citation>
    <scope>NUCLEOTIDE SEQUENCE</scope>
</reference>
<dbReference type="InterPro" id="IPR018497">
    <property type="entry name" value="Peptidase_M13_C"/>
</dbReference>
<dbReference type="Proteomes" id="UP001153737">
    <property type="component" value="Chromosome 15"/>
</dbReference>
<sequence>MQASDKGSPSKKFSAKNWRRQMPLPRPSKPRGIDDPPQRGRSRMQTGQATSYAEANSMMEIAVLSRNYPEETLSADQLIALEDAIVQKMMKMILGAECRLRFGDIHFRFSMLLVDYVNQETADWLRAKVPSLGTWGSLELMMCLGDDIPRAHTITVFFSKRELRSWWSPNSLVNYDEKLQCLSNQYSDFLVPEMRGRKLHPGKTQDEDMADLAGMKISYDTYINWNEQNGPETLLPGLNYSANQLFWISAATRHCAKYSEDSLKEYIDRNQWSLEKFRVNGPLQNLKEFAFDFGCAKGSKMNPENKCDIW</sequence>
<dbReference type="InterPro" id="IPR024079">
    <property type="entry name" value="MetalloPept_cat_dom_sf"/>
</dbReference>
<evidence type="ECO:0000256" key="1">
    <source>
        <dbReference type="SAM" id="MobiDB-lite"/>
    </source>
</evidence>
<dbReference type="Pfam" id="PF01431">
    <property type="entry name" value="Peptidase_M13"/>
    <property type="match status" value="1"/>
</dbReference>
<dbReference type="Gene3D" id="3.40.390.10">
    <property type="entry name" value="Collagenase (Catalytic Domain)"/>
    <property type="match status" value="1"/>
</dbReference>
<dbReference type="PANTHER" id="PTHR11733:SF224">
    <property type="entry name" value="NEPRILYSIN-2"/>
    <property type="match status" value="1"/>
</dbReference>
<dbReference type="OrthoDB" id="6696837at2759"/>
<protein>
    <recommendedName>
        <fullName evidence="2">Peptidase M13 C-terminal domain-containing protein</fullName>
    </recommendedName>
</protein>
<dbReference type="GO" id="GO:0005886">
    <property type="term" value="C:plasma membrane"/>
    <property type="evidence" value="ECO:0007669"/>
    <property type="project" value="TreeGrafter"/>
</dbReference>
<dbReference type="AlphaFoldDB" id="A0A9N9SEX7"/>
<proteinExistence type="predicted"/>
<dbReference type="GO" id="GO:0016485">
    <property type="term" value="P:protein processing"/>
    <property type="evidence" value="ECO:0007669"/>
    <property type="project" value="TreeGrafter"/>
</dbReference>
<gene>
    <name evidence="3" type="ORF">PHAECO_LOCUS4910</name>
</gene>
<accession>A0A9N9SEX7</accession>